<reference evidence="2" key="1">
    <citation type="journal article" date="2015" name="Nature">
        <title>Complex archaea that bridge the gap between prokaryotes and eukaryotes.</title>
        <authorList>
            <person name="Spang A."/>
            <person name="Saw J.H."/>
            <person name="Jorgensen S.L."/>
            <person name="Zaremba-Niedzwiedzka K."/>
            <person name="Martijn J."/>
            <person name="Lind A.E."/>
            <person name="van Eijk R."/>
            <person name="Schleper C."/>
            <person name="Guy L."/>
            <person name="Ettema T.J."/>
        </authorList>
    </citation>
    <scope>NUCLEOTIDE SEQUENCE</scope>
</reference>
<keyword evidence="1" id="KW-0812">Transmembrane</keyword>
<dbReference type="AlphaFoldDB" id="A0A0F9AHV5"/>
<keyword evidence="1" id="KW-0472">Membrane</keyword>
<keyword evidence="1" id="KW-1133">Transmembrane helix</keyword>
<sequence length="348" mass="38549">MKPEQNDKWLEATIRRAVGSEDAQFDAASWKKKYHQEVALLESRNTHTATTGHRKWRTLRTIMSNRSIKIAASAGLAAVIVVAVIIFAAGGGSTIAMADVLKQLQTKCYEFEMGVRTKDGASTSVKGMVLEPGKMRLEQRSGLGTISSIIDNDTGQSLILFERLKAAYRFDRKEAKAIGVLGFLILPRRSIEDLWGLKAGDEIALGKKNIDGESAEGFRVTQKDKEYSQTITVWADAKTGNPLEVEIVWQSNEQEKAVLELTLSDFRVIPEPNKALFSTKVPAKYTLANRQTLEQLTAKSDTTSSTAITFSPIMKVDGWDADRLAKVGITVCSWKHDVQSENPPMEWV</sequence>
<protein>
    <submittedName>
        <fullName evidence="2">Uncharacterized protein</fullName>
    </submittedName>
</protein>
<accession>A0A0F9AHV5</accession>
<evidence type="ECO:0000313" key="2">
    <source>
        <dbReference type="EMBL" id="KKL09174.1"/>
    </source>
</evidence>
<comment type="caution">
    <text evidence="2">The sequence shown here is derived from an EMBL/GenBank/DDBJ whole genome shotgun (WGS) entry which is preliminary data.</text>
</comment>
<dbReference type="Gene3D" id="2.50.20.10">
    <property type="entry name" value="Lipoprotein localisation LolA/LolB/LppX"/>
    <property type="match status" value="1"/>
</dbReference>
<name>A0A0F9AHV5_9ZZZZ</name>
<gene>
    <name evidence="2" type="ORF">LCGC14_2568510</name>
</gene>
<proteinExistence type="predicted"/>
<feature type="non-terminal residue" evidence="2">
    <location>
        <position position="348"/>
    </location>
</feature>
<organism evidence="2">
    <name type="scientific">marine sediment metagenome</name>
    <dbReference type="NCBI Taxonomy" id="412755"/>
    <lineage>
        <taxon>unclassified sequences</taxon>
        <taxon>metagenomes</taxon>
        <taxon>ecological metagenomes</taxon>
    </lineage>
</organism>
<dbReference type="EMBL" id="LAZR01042586">
    <property type="protein sequence ID" value="KKL09174.1"/>
    <property type="molecule type" value="Genomic_DNA"/>
</dbReference>
<feature type="transmembrane region" description="Helical" evidence="1">
    <location>
        <begin position="70"/>
        <end position="98"/>
    </location>
</feature>
<evidence type="ECO:0000256" key="1">
    <source>
        <dbReference type="SAM" id="Phobius"/>
    </source>
</evidence>